<organism evidence="1 2">
    <name type="scientific">Streblomastix strix</name>
    <dbReference type="NCBI Taxonomy" id="222440"/>
    <lineage>
        <taxon>Eukaryota</taxon>
        <taxon>Metamonada</taxon>
        <taxon>Preaxostyla</taxon>
        <taxon>Oxymonadida</taxon>
        <taxon>Streblomastigidae</taxon>
        <taxon>Streblomastix</taxon>
    </lineage>
</organism>
<accession>A0A5J4X063</accession>
<dbReference type="AlphaFoldDB" id="A0A5J4X063"/>
<dbReference type="Proteomes" id="UP000324800">
    <property type="component" value="Unassembled WGS sequence"/>
</dbReference>
<dbReference type="EMBL" id="SNRW01000538">
    <property type="protein sequence ID" value="KAA6400581.1"/>
    <property type="molecule type" value="Genomic_DNA"/>
</dbReference>
<name>A0A5J4X063_9EUKA</name>
<proteinExistence type="predicted"/>
<reference evidence="1 2" key="1">
    <citation type="submission" date="2019-03" db="EMBL/GenBank/DDBJ databases">
        <title>Single cell metagenomics reveals metabolic interactions within the superorganism composed of flagellate Streblomastix strix and complex community of Bacteroidetes bacteria on its surface.</title>
        <authorList>
            <person name="Treitli S.C."/>
            <person name="Kolisko M."/>
            <person name="Husnik F."/>
            <person name="Keeling P."/>
            <person name="Hampl V."/>
        </authorList>
    </citation>
    <scope>NUCLEOTIDE SEQUENCE [LARGE SCALE GENOMIC DNA]</scope>
    <source>
        <strain evidence="1">ST1C</strain>
    </source>
</reference>
<sequence>MSRINPNSPIIHSETTIKGGSQPFSLTLQRNPSTLYELEQVDSERRQIGSSVFPDKLSDDGNPVWLVDLLVWLSMAISSPPPIEYGFGGGITPMGLVNCISSGFIHSPLEYALSFFNRLVREVLSHFHENPWSLSKQLQDQQINAKDQIQTQQTSTNHQRTIIPISYSTLHKQYQDNIEYQSNDHFTEQHDIRLERNSCLDEGNSGLYYTYYLEDADQVFYLIQQSPNIKRPMSNLIFPESNRQLFDIIGQQFLLTSGVRFLPRTNPTQSGESGINSGGAQVDDMKFEQLEQGNNEMEDFWSHDGMIIEDEDISTTQQQHLVLGSEAQFVAVQNLVTSPQSYQSSLFLFLLSALNLWDSLISIIDPSIFTIGPSPLSFSVQPPQCSKVGFARTVPDFVQLILKEINKEQSQKRDNYIQSEPPKD</sequence>
<evidence type="ECO:0000313" key="1">
    <source>
        <dbReference type="EMBL" id="KAA6400581.1"/>
    </source>
</evidence>
<gene>
    <name evidence="1" type="ORF">EZS28_003890</name>
</gene>
<comment type="caution">
    <text evidence="1">The sequence shown here is derived from an EMBL/GenBank/DDBJ whole genome shotgun (WGS) entry which is preliminary data.</text>
</comment>
<protein>
    <submittedName>
        <fullName evidence="1">Uncharacterized protein</fullName>
    </submittedName>
</protein>
<evidence type="ECO:0000313" key="2">
    <source>
        <dbReference type="Proteomes" id="UP000324800"/>
    </source>
</evidence>